<dbReference type="EMBL" id="LQYT01000008">
    <property type="protein sequence ID" value="KYD22741.1"/>
    <property type="molecule type" value="Genomic_DNA"/>
</dbReference>
<comment type="caution">
    <text evidence="1">The sequence shown here is derived from an EMBL/GenBank/DDBJ whole genome shotgun (WGS) entry which is preliminary data.</text>
</comment>
<name>A0A150ME25_9BACI</name>
<protein>
    <submittedName>
        <fullName evidence="1">Uncharacterized protein</fullName>
    </submittedName>
</protein>
<proteinExistence type="predicted"/>
<gene>
    <name evidence="1" type="ORF">B4135_1076</name>
</gene>
<organism evidence="1 2">
    <name type="scientific">Caldibacillus debilis</name>
    <dbReference type="NCBI Taxonomy" id="301148"/>
    <lineage>
        <taxon>Bacteria</taxon>
        <taxon>Bacillati</taxon>
        <taxon>Bacillota</taxon>
        <taxon>Bacilli</taxon>
        <taxon>Bacillales</taxon>
        <taxon>Bacillaceae</taxon>
        <taxon>Caldibacillus</taxon>
    </lineage>
</organism>
<dbReference type="AlphaFoldDB" id="A0A150ME25"/>
<evidence type="ECO:0000313" key="1">
    <source>
        <dbReference type="EMBL" id="KYD22741.1"/>
    </source>
</evidence>
<evidence type="ECO:0000313" key="2">
    <source>
        <dbReference type="Proteomes" id="UP000075683"/>
    </source>
</evidence>
<dbReference type="Proteomes" id="UP000075683">
    <property type="component" value="Unassembled WGS sequence"/>
</dbReference>
<accession>A0A150ME25</accession>
<reference evidence="1 2" key="1">
    <citation type="submission" date="2016-01" db="EMBL/GenBank/DDBJ databases">
        <title>Draft Genome Sequences of Seven Thermophilic Sporeformers Isolated from Foods.</title>
        <authorList>
            <person name="Berendsen E.M."/>
            <person name="Wells-Bennik M.H."/>
            <person name="Krawcyk A.O."/>
            <person name="De Jong A."/>
            <person name="Holsappel S."/>
            <person name="Eijlander R.T."/>
            <person name="Kuipers O.P."/>
        </authorList>
    </citation>
    <scope>NUCLEOTIDE SEQUENCE [LARGE SCALE GENOMIC DNA]</scope>
    <source>
        <strain evidence="1 2">B4135</strain>
    </source>
</reference>
<sequence length="48" mass="5515">MKGEPGICAAGKEEFKKKGAHLVEYKMRQLKGQKPWSIKNTRISNRLK</sequence>